<evidence type="ECO:0000256" key="7">
    <source>
        <dbReference type="RuleBase" id="RU363032"/>
    </source>
</evidence>
<accession>A0A917KE17</accession>
<evidence type="ECO:0000256" key="1">
    <source>
        <dbReference type="ARBA" id="ARBA00004651"/>
    </source>
</evidence>
<keyword evidence="6 7" id="KW-0472">Membrane</keyword>
<dbReference type="Proteomes" id="UP000637695">
    <property type="component" value="Unassembled WGS sequence"/>
</dbReference>
<organism evidence="9 10">
    <name type="scientific">Alicyclobacillus cellulosilyticus</name>
    <dbReference type="NCBI Taxonomy" id="1003997"/>
    <lineage>
        <taxon>Bacteria</taxon>
        <taxon>Bacillati</taxon>
        <taxon>Bacillota</taxon>
        <taxon>Bacilli</taxon>
        <taxon>Bacillales</taxon>
        <taxon>Alicyclobacillaceae</taxon>
        <taxon>Alicyclobacillus</taxon>
    </lineage>
</organism>
<dbReference type="AlphaFoldDB" id="A0A917KE17"/>
<dbReference type="InterPro" id="IPR035906">
    <property type="entry name" value="MetI-like_sf"/>
</dbReference>
<evidence type="ECO:0000313" key="10">
    <source>
        <dbReference type="Proteomes" id="UP000637695"/>
    </source>
</evidence>
<keyword evidence="2 7" id="KW-0813">Transport</keyword>
<evidence type="ECO:0000256" key="4">
    <source>
        <dbReference type="ARBA" id="ARBA00022692"/>
    </source>
</evidence>
<feature type="transmembrane region" description="Helical" evidence="7">
    <location>
        <begin position="12"/>
        <end position="31"/>
    </location>
</feature>
<comment type="subcellular location">
    <subcellularLocation>
        <location evidence="1 7">Cell membrane</location>
        <topology evidence="1 7">Multi-pass membrane protein</topology>
    </subcellularLocation>
</comment>
<evidence type="ECO:0000256" key="3">
    <source>
        <dbReference type="ARBA" id="ARBA00022475"/>
    </source>
</evidence>
<dbReference type="PANTHER" id="PTHR30193">
    <property type="entry name" value="ABC TRANSPORTER PERMEASE PROTEIN"/>
    <property type="match status" value="1"/>
</dbReference>
<dbReference type="PANTHER" id="PTHR30193:SF37">
    <property type="entry name" value="INNER MEMBRANE ABC TRANSPORTER PERMEASE PROTEIN YCJO"/>
    <property type="match status" value="1"/>
</dbReference>
<evidence type="ECO:0000256" key="5">
    <source>
        <dbReference type="ARBA" id="ARBA00022989"/>
    </source>
</evidence>
<keyword evidence="5 7" id="KW-1133">Transmembrane helix</keyword>
<feature type="transmembrane region" description="Helical" evidence="7">
    <location>
        <begin position="107"/>
        <end position="127"/>
    </location>
</feature>
<feature type="transmembrane region" description="Helical" evidence="7">
    <location>
        <begin position="232"/>
        <end position="254"/>
    </location>
</feature>
<dbReference type="Pfam" id="PF00528">
    <property type="entry name" value="BPD_transp_1"/>
    <property type="match status" value="1"/>
</dbReference>
<feature type="transmembrane region" description="Helical" evidence="7">
    <location>
        <begin position="266"/>
        <end position="287"/>
    </location>
</feature>
<feature type="transmembrane region" description="Helical" evidence="7">
    <location>
        <begin position="69"/>
        <end position="95"/>
    </location>
</feature>
<evidence type="ECO:0000256" key="6">
    <source>
        <dbReference type="ARBA" id="ARBA00023136"/>
    </source>
</evidence>
<protein>
    <recommendedName>
        <fullName evidence="8">ABC transmembrane type-1 domain-containing protein</fullName>
    </recommendedName>
</protein>
<sequence>MTLAWRRTLSAYAMMFPALVLTAVFVVYPIGEAFVVSFLHWDMLTAANRAFVGLANYVRILRDPLFYKALVNTVCYVLLFVPCVLGLGLAAAVALNARIPGRKVMRALLLLPYVTSLAATGVLWQWIFNGQFGLLNALLAEFGLPPQNWLFNPHLTLLNLLIYGVWQNLGYVAVILLAGLQNIDRAFYEAAAVDGAGAWHKFRHITLPLLSPVLWFTWVLVTIEAFKVFLQVYVLYSGTEGPNFSGITLLYYMYEQGFSNYRMGEACAAAFILFFIIFLVTLVQLVWQRRVHVEL</sequence>
<reference evidence="9" key="1">
    <citation type="journal article" date="2014" name="Int. J. Syst. Evol. Microbiol.">
        <title>Complete genome sequence of Corynebacterium casei LMG S-19264T (=DSM 44701T), isolated from a smear-ripened cheese.</title>
        <authorList>
            <consortium name="US DOE Joint Genome Institute (JGI-PGF)"/>
            <person name="Walter F."/>
            <person name="Albersmeier A."/>
            <person name="Kalinowski J."/>
            <person name="Ruckert C."/>
        </authorList>
    </citation>
    <scope>NUCLEOTIDE SEQUENCE</scope>
    <source>
        <strain evidence="9">JCM 18487</strain>
    </source>
</reference>
<dbReference type="PROSITE" id="PS50928">
    <property type="entry name" value="ABC_TM1"/>
    <property type="match status" value="1"/>
</dbReference>
<evidence type="ECO:0000259" key="8">
    <source>
        <dbReference type="PROSITE" id="PS50928"/>
    </source>
</evidence>
<name>A0A917KE17_9BACL</name>
<keyword evidence="10" id="KW-1185">Reference proteome</keyword>
<keyword evidence="3" id="KW-1003">Cell membrane</keyword>
<dbReference type="CDD" id="cd06261">
    <property type="entry name" value="TM_PBP2"/>
    <property type="match status" value="1"/>
</dbReference>
<reference evidence="9" key="2">
    <citation type="submission" date="2020-09" db="EMBL/GenBank/DDBJ databases">
        <authorList>
            <person name="Sun Q."/>
            <person name="Ohkuma M."/>
        </authorList>
    </citation>
    <scope>NUCLEOTIDE SEQUENCE</scope>
    <source>
        <strain evidence="9">JCM 18487</strain>
    </source>
</reference>
<dbReference type="InterPro" id="IPR051393">
    <property type="entry name" value="ABC_transporter_permease"/>
</dbReference>
<gene>
    <name evidence="9" type="ORF">GCM10010885_20010</name>
</gene>
<comment type="similarity">
    <text evidence="7">Belongs to the binding-protein-dependent transport system permease family.</text>
</comment>
<dbReference type="EMBL" id="BMOY01000034">
    <property type="protein sequence ID" value="GGJ10781.1"/>
    <property type="molecule type" value="Genomic_DNA"/>
</dbReference>
<evidence type="ECO:0000256" key="2">
    <source>
        <dbReference type="ARBA" id="ARBA00022448"/>
    </source>
</evidence>
<feature type="domain" description="ABC transmembrane type-1" evidence="8">
    <location>
        <begin position="70"/>
        <end position="284"/>
    </location>
</feature>
<comment type="caution">
    <text evidence="9">The sequence shown here is derived from an EMBL/GenBank/DDBJ whole genome shotgun (WGS) entry which is preliminary data.</text>
</comment>
<dbReference type="InterPro" id="IPR000515">
    <property type="entry name" value="MetI-like"/>
</dbReference>
<feature type="transmembrane region" description="Helical" evidence="7">
    <location>
        <begin position="207"/>
        <end position="226"/>
    </location>
</feature>
<dbReference type="GO" id="GO:0005886">
    <property type="term" value="C:plasma membrane"/>
    <property type="evidence" value="ECO:0007669"/>
    <property type="project" value="UniProtKB-SubCell"/>
</dbReference>
<evidence type="ECO:0000313" key="9">
    <source>
        <dbReference type="EMBL" id="GGJ10781.1"/>
    </source>
</evidence>
<dbReference type="SUPFAM" id="SSF161098">
    <property type="entry name" value="MetI-like"/>
    <property type="match status" value="1"/>
</dbReference>
<dbReference type="Gene3D" id="1.10.3720.10">
    <property type="entry name" value="MetI-like"/>
    <property type="match status" value="1"/>
</dbReference>
<dbReference type="GO" id="GO:0055085">
    <property type="term" value="P:transmembrane transport"/>
    <property type="evidence" value="ECO:0007669"/>
    <property type="project" value="InterPro"/>
</dbReference>
<feature type="transmembrane region" description="Helical" evidence="7">
    <location>
        <begin position="160"/>
        <end position="180"/>
    </location>
</feature>
<keyword evidence="4 7" id="KW-0812">Transmembrane</keyword>
<proteinExistence type="inferred from homology"/>